<keyword evidence="9" id="KW-1185">Reference proteome</keyword>
<organism evidence="8 9">
    <name type="scientific">Robiginitalea aurantiaca</name>
    <dbReference type="NCBI Taxonomy" id="3056915"/>
    <lineage>
        <taxon>Bacteria</taxon>
        <taxon>Pseudomonadati</taxon>
        <taxon>Bacteroidota</taxon>
        <taxon>Flavobacteriia</taxon>
        <taxon>Flavobacteriales</taxon>
        <taxon>Flavobacteriaceae</taxon>
        <taxon>Robiginitalea</taxon>
    </lineage>
</organism>
<keyword evidence="3" id="KW-0479">Metal-binding</keyword>
<dbReference type="EC" id="3.6.1.55" evidence="8"/>
<evidence type="ECO:0000313" key="8">
    <source>
        <dbReference type="EMBL" id="MDM9632420.1"/>
    </source>
</evidence>
<feature type="domain" description="Nudix hydrolase" evidence="7">
    <location>
        <begin position="45"/>
        <end position="188"/>
    </location>
</feature>
<dbReference type="InterPro" id="IPR045121">
    <property type="entry name" value="CoAse"/>
</dbReference>
<evidence type="ECO:0000256" key="1">
    <source>
        <dbReference type="ARBA" id="ARBA00001936"/>
    </source>
</evidence>
<evidence type="ECO:0000256" key="2">
    <source>
        <dbReference type="ARBA" id="ARBA00001946"/>
    </source>
</evidence>
<name>A0ABT7WHM2_9FLAO</name>
<keyword evidence="6" id="KW-0464">Manganese</keyword>
<sequence length="215" mass="23594">MDFKVLSEKIPKIKNLALPGAPAHLEMAPEMRIAELKEMSKRPQSFRRAGVMALFYPGSDGMARLLFILRNRDSGVHSAQVAFPGGQYEEGDGNLSQTALRETEEEVGVPASGIQLIRPLSQIYIPPSKYEVSPFIGMLPETPVFKKQDSEVAALIEVPLGNVLSESSLIKRSLTTSYATDIIVPAFLLEGHVVWGATAMMLNEVKTLLKEILLT</sequence>
<dbReference type="Pfam" id="PF00293">
    <property type="entry name" value="NUDIX"/>
    <property type="match status" value="1"/>
</dbReference>
<dbReference type="Gene3D" id="3.90.79.10">
    <property type="entry name" value="Nucleoside Triphosphate Pyrophosphohydrolase"/>
    <property type="match status" value="1"/>
</dbReference>
<keyword evidence="5" id="KW-0460">Magnesium</keyword>
<accession>A0ABT7WHM2</accession>
<protein>
    <submittedName>
        <fullName evidence="8">CoA pyrophosphatase</fullName>
        <ecNumber evidence="8">3.6.1.55</ecNumber>
    </submittedName>
</protein>
<dbReference type="CDD" id="cd03426">
    <property type="entry name" value="NUDIX_CoAse_Nudt7"/>
    <property type="match status" value="1"/>
</dbReference>
<keyword evidence="4 8" id="KW-0378">Hydrolase</keyword>
<dbReference type="PANTHER" id="PTHR12992:SF11">
    <property type="entry name" value="MITOCHONDRIAL COENZYME A DIPHOSPHATASE NUDT8"/>
    <property type="match status" value="1"/>
</dbReference>
<reference evidence="8" key="1">
    <citation type="submission" date="2023-06" db="EMBL/GenBank/DDBJ databases">
        <title>Robiginitalea aurantiacus sp. nov. and Algoriphagus sediminis sp. nov., isolated from coastal sediment.</title>
        <authorList>
            <person name="Zhou Z.Y."/>
            <person name="An J."/>
            <person name="Jia Y.W."/>
            <person name="Du Z.J."/>
        </authorList>
    </citation>
    <scope>NUCLEOTIDE SEQUENCE</scope>
    <source>
        <strain evidence="8">M39</strain>
    </source>
</reference>
<evidence type="ECO:0000313" key="9">
    <source>
        <dbReference type="Proteomes" id="UP001174839"/>
    </source>
</evidence>
<evidence type="ECO:0000256" key="4">
    <source>
        <dbReference type="ARBA" id="ARBA00022801"/>
    </source>
</evidence>
<comment type="cofactor">
    <cofactor evidence="2">
        <name>Mg(2+)</name>
        <dbReference type="ChEBI" id="CHEBI:18420"/>
    </cofactor>
</comment>
<evidence type="ECO:0000256" key="3">
    <source>
        <dbReference type="ARBA" id="ARBA00022723"/>
    </source>
</evidence>
<comment type="caution">
    <text evidence="8">The sequence shown here is derived from an EMBL/GenBank/DDBJ whole genome shotgun (WGS) entry which is preliminary data.</text>
</comment>
<dbReference type="EMBL" id="JAUDUY010000009">
    <property type="protein sequence ID" value="MDM9632420.1"/>
    <property type="molecule type" value="Genomic_DNA"/>
</dbReference>
<proteinExistence type="predicted"/>
<gene>
    <name evidence="8" type="ORF">QU605_13145</name>
</gene>
<evidence type="ECO:0000259" key="7">
    <source>
        <dbReference type="PROSITE" id="PS51462"/>
    </source>
</evidence>
<dbReference type="GO" id="GO:0035539">
    <property type="term" value="F:8-oxo-7,8-dihydrodeoxyguanosine triphosphate pyrophosphatase activity"/>
    <property type="evidence" value="ECO:0007669"/>
    <property type="project" value="UniProtKB-EC"/>
</dbReference>
<evidence type="ECO:0000256" key="5">
    <source>
        <dbReference type="ARBA" id="ARBA00022842"/>
    </source>
</evidence>
<dbReference type="InterPro" id="IPR000086">
    <property type="entry name" value="NUDIX_hydrolase_dom"/>
</dbReference>
<dbReference type="SUPFAM" id="SSF55811">
    <property type="entry name" value="Nudix"/>
    <property type="match status" value="1"/>
</dbReference>
<dbReference type="Proteomes" id="UP001174839">
    <property type="component" value="Unassembled WGS sequence"/>
</dbReference>
<comment type="cofactor">
    <cofactor evidence="1">
        <name>Mn(2+)</name>
        <dbReference type="ChEBI" id="CHEBI:29035"/>
    </cofactor>
</comment>
<evidence type="ECO:0000256" key="6">
    <source>
        <dbReference type="ARBA" id="ARBA00023211"/>
    </source>
</evidence>
<dbReference type="RefSeq" id="WP_289725785.1">
    <property type="nucleotide sequence ID" value="NZ_JAUDUY010000009.1"/>
</dbReference>
<dbReference type="InterPro" id="IPR015797">
    <property type="entry name" value="NUDIX_hydrolase-like_dom_sf"/>
</dbReference>
<dbReference type="PROSITE" id="PS51462">
    <property type="entry name" value="NUDIX"/>
    <property type="match status" value="1"/>
</dbReference>
<dbReference type="PANTHER" id="PTHR12992">
    <property type="entry name" value="NUDIX HYDROLASE"/>
    <property type="match status" value="1"/>
</dbReference>